<organism evidence="8 9">
    <name type="scientific">Nocardioides hwasunensis</name>
    <dbReference type="NCBI Taxonomy" id="397258"/>
    <lineage>
        <taxon>Bacteria</taxon>
        <taxon>Bacillati</taxon>
        <taxon>Actinomycetota</taxon>
        <taxon>Actinomycetes</taxon>
        <taxon>Propionibacteriales</taxon>
        <taxon>Nocardioidaceae</taxon>
        <taxon>Nocardioides</taxon>
    </lineage>
</organism>
<keyword evidence="6" id="KW-0732">Signal</keyword>
<dbReference type="EMBL" id="JACXYY010000009">
    <property type="protein sequence ID" value="MBD3916807.1"/>
    <property type="molecule type" value="Genomic_DNA"/>
</dbReference>
<keyword evidence="2 4" id="KW-0813">Transport</keyword>
<dbReference type="Pfam" id="PF12849">
    <property type="entry name" value="PBP_like_2"/>
    <property type="match status" value="1"/>
</dbReference>
<evidence type="ECO:0000256" key="6">
    <source>
        <dbReference type="SAM" id="SignalP"/>
    </source>
</evidence>
<dbReference type="Proteomes" id="UP000649289">
    <property type="component" value="Unassembled WGS sequence"/>
</dbReference>
<dbReference type="SUPFAM" id="SSF53850">
    <property type="entry name" value="Periplasmic binding protein-like II"/>
    <property type="match status" value="1"/>
</dbReference>
<evidence type="ECO:0000313" key="8">
    <source>
        <dbReference type="EMBL" id="MBD3916807.1"/>
    </source>
</evidence>
<evidence type="ECO:0000256" key="3">
    <source>
        <dbReference type="ARBA" id="ARBA00022592"/>
    </source>
</evidence>
<feature type="domain" description="PBP" evidence="7">
    <location>
        <begin position="47"/>
        <end position="346"/>
    </location>
</feature>
<dbReference type="CDD" id="cd13565">
    <property type="entry name" value="PBP2_PstS"/>
    <property type="match status" value="1"/>
</dbReference>
<proteinExistence type="inferred from homology"/>
<evidence type="ECO:0000256" key="5">
    <source>
        <dbReference type="SAM" id="MobiDB-lite"/>
    </source>
</evidence>
<dbReference type="RefSeq" id="WP_191201140.1">
    <property type="nucleotide sequence ID" value="NZ_BAAAPA010000001.1"/>
</dbReference>
<keyword evidence="3 4" id="KW-0592">Phosphate transport</keyword>
<feature type="chain" id="PRO_5047051395" description="Phosphate-binding protein" evidence="6">
    <location>
        <begin position="28"/>
        <end position="378"/>
    </location>
</feature>
<keyword evidence="9" id="KW-1185">Reference proteome</keyword>
<comment type="caution">
    <text evidence="8">The sequence shown here is derived from an EMBL/GenBank/DDBJ whole genome shotgun (WGS) entry which is preliminary data.</text>
</comment>
<dbReference type="PANTHER" id="PTHR42996">
    <property type="entry name" value="PHOSPHATE-BINDING PROTEIN PSTS"/>
    <property type="match status" value="1"/>
</dbReference>
<feature type="compositionally biased region" description="Low complexity" evidence="5">
    <location>
        <begin position="32"/>
        <end position="50"/>
    </location>
</feature>
<dbReference type="InterPro" id="IPR024370">
    <property type="entry name" value="PBP_domain"/>
</dbReference>
<feature type="region of interest" description="Disordered" evidence="5">
    <location>
        <begin position="181"/>
        <end position="203"/>
    </location>
</feature>
<comment type="similarity">
    <text evidence="1 4">Belongs to the PstS family.</text>
</comment>
<feature type="region of interest" description="Disordered" evidence="5">
    <location>
        <begin position="29"/>
        <end position="69"/>
    </location>
</feature>
<protein>
    <recommendedName>
        <fullName evidence="4">Phosphate-binding protein</fullName>
    </recommendedName>
</protein>
<evidence type="ECO:0000256" key="2">
    <source>
        <dbReference type="ARBA" id="ARBA00022448"/>
    </source>
</evidence>
<dbReference type="InterPro" id="IPR050962">
    <property type="entry name" value="Phosphate-bind_PstS"/>
</dbReference>
<dbReference type="Gene3D" id="3.40.190.10">
    <property type="entry name" value="Periplasmic binding protein-like II"/>
    <property type="match status" value="2"/>
</dbReference>
<dbReference type="InterPro" id="IPR005673">
    <property type="entry name" value="ABC_phos-bd_PstS"/>
</dbReference>
<evidence type="ECO:0000256" key="1">
    <source>
        <dbReference type="ARBA" id="ARBA00008725"/>
    </source>
</evidence>
<reference evidence="8 9" key="1">
    <citation type="submission" date="2020-09" db="EMBL/GenBank/DDBJ databases">
        <title>novel species in genus Nocardioides.</title>
        <authorList>
            <person name="Zhang G."/>
        </authorList>
    </citation>
    <scope>NUCLEOTIDE SEQUENCE [LARGE SCALE GENOMIC DNA]</scope>
    <source>
        <strain evidence="8 9">19197</strain>
    </source>
</reference>
<dbReference type="PROSITE" id="PS51257">
    <property type="entry name" value="PROKAR_LIPOPROTEIN"/>
    <property type="match status" value="1"/>
</dbReference>
<dbReference type="PANTHER" id="PTHR42996:SF1">
    <property type="entry name" value="PHOSPHATE-BINDING PROTEIN PSTS"/>
    <property type="match status" value="1"/>
</dbReference>
<evidence type="ECO:0000313" key="9">
    <source>
        <dbReference type="Proteomes" id="UP000649289"/>
    </source>
</evidence>
<evidence type="ECO:0000256" key="4">
    <source>
        <dbReference type="PIRNR" id="PIRNR002756"/>
    </source>
</evidence>
<name>A0ABR8MPM1_9ACTN</name>
<feature type="signal peptide" evidence="6">
    <location>
        <begin position="1"/>
        <end position="27"/>
    </location>
</feature>
<accession>A0ABR8MPM1</accession>
<dbReference type="PIRSF" id="PIRSF002756">
    <property type="entry name" value="PstS"/>
    <property type="match status" value="1"/>
</dbReference>
<evidence type="ECO:0000259" key="7">
    <source>
        <dbReference type="Pfam" id="PF12849"/>
    </source>
</evidence>
<gene>
    <name evidence="8" type="ORF">IEZ25_19470</name>
</gene>
<sequence>MNRTSFRKLLAPSVAVLALSISLTACGAGNESSADSGSDSGSSDSSDTSGGLSGDLNGAGASSQEKAQGAWATGFQGMNDGNVTVNYDPVGSGDGRTNFINGGVSFAGSDSYLNDDEGELSAAKERCNGTDPIEVPAYVSPIAVAFKLDGVDALNLDADTIAQIFDNKITKWNDPAIAEQNPSADLPDQAITPVHRSDDSGTTKNFTDYLGKASESWSYEAEDAFPVKGGEAAEGTSGVISAVSGGNGTIGYADESQVGDLSVVSVKVGEDYVAPSAEGAALVVEASPAAEGRADVDMAVDIDRTTTEAGAYPVVLLSYLIACQTYEDQAEADLVKGYLSYIVSPEGQDAASQEAGSAPLSDSVAEKAKGIVEAISAG</sequence>